<protein>
    <submittedName>
        <fullName evidence="1">Uncharacterized protein</fullName>
    </submittedName>
</protein>
<sequence length="56" mass="6922">DELEHFQVRYWDYSRLTTDENEQEITEFLTVEMDDETQWFTFLRGTDIEPSQIIIF</sequence>
<dbReference type="EMBL" id="BARS01006977">
    <property type="protein sequence ID" value="GAF76480.1"/>
    <property type="molecule type" value="Genomic_DNA"/>
</dbReference>
<organism evidence="1">
    <name type="scientific">marine sediment metagenome</name>
    <dbReference type="NCBI Taxonomy" id="412755"/>
    <lineage>
        <taxon>unclassified sequences</taxon>
        <taxon>metagenomes</taxon>
        <taxon>ecological metagenomes</taxon>
    </lineage>
</organism>
<dbReference type="AlphaFoldDB" id="X0TK83"/>
<accession>X0TK83</accession>
<feature type="non-terminal residue" evidence="1">
    <location>
        <position position="1"/>
    </location>
</feature>
<evidence type="ECO:0000313" key="1">
    <source>
        <dbReference type="EMBL" id="GAF76480.1"/>
    </source>
</evidence>
<gene>
    <name evidence="1" type="ORF">S01H1_13515</name>
</gene>
<proteinExistence type="predicted"/>
<reference evidence="1" key="1">
    <citation type="journal article" date="2014" name="Front. Microbiol.">
        <title>High frequency of phylogenetically diverse reductive dehalogenase-homologous genes in deep subseafloor sedimentary metagenomes.</title>
        <authorList>
            <person name="Kawai M."/>
            <person name="Futagami T."/>
            <person name="Toyoda A."/>
            <person name="Takaki Y."/>
            <person name="Nishi S."/>
            <person name="Hori S."/>
            <person name="Arai W."/>
            <person name="Tsubouchi T."/>
            <person name="Morono Y."/>
            <person name="Uchiyama I."/>
            <person name="Ito T."/>
            <person name="Fujiyama A."/>
            <person name="Inagaki F."/>
            <person name="Takami H."/>
        </authorList>
    </citation>
    <scope>NUCLEOTIDE SEQUENCE</scope>
    <source>
        <strain evidence="1">Expedition CK06-06</strain>
    </source>
</reference>
<name>X0TK83_9ZZZZ</name>
<comment type="caution">
    <text evidence="1">The sequence shown here is derived from an EMBL/GenBank/DDBJ whole genome shotgun (WGS) entry which is preliminary data.</text>
</comment>